<accession>A0ABY5PJ46</accession>
<feature type="domain" description="Flagellin N-terminal" evidence="1">
    <location>
        <begin position="11"/>
        <end position="144"/>
    </location>
</feature>
<organism evidence="2 3">
    <name type="scientific">Svornostia abyssi</name>
    <dbReference type="NCBI Taxonomy" id="2898438"/>
    <lineage>
        <taxon>Bacteria</taxon>
        <taxon>Bacillati</taxon>
        <taxon>Actinomycetota</taxon>
        <taxon>Thermoleophilia</taxon>
        <taxon>Solirubrobacterales</taxon>
        <taxon>Baekduiaceae</taxon>
        <taxon>Svornostia</taxon>
    </lineage>
</organism>
<dbReference type="InterPro" id="IPR013384">
    <property type="entry name" value="Flagell_FlgL"/>
</dbReference>
<dbReference type="PANTHER" id="PTHR42792">
    <property type="entry name" value="FLAGELLIN"/>
    <property type="match status" value="1"/>
</dbReference>
<dbReference type="SUPFAM" id="SSF64518">
    <property type="entry name" value="Phase 1 flagellin"/>
    <property type="match status" value="1"/>
</dbReference>
<reference evidence="3" key="1">
    <citation type="submission" date="2021-11" db="EMBL/GenBank/DDBJ databases">
        <title>Cultivation dependent microbiological survey of springs from the worlds oldest radium mine currently devoted to the extraction of radon-saturated water.</title>
        <authorList>
            <person name="Kapinusova G."/>
            <person name="Smrhova T."/>
            <person name="Strejcek M."/>
            <person name="Suman J."/>
            <person name="Jani K."/>
            <person name="Pajer P."/>
            <person name="Uhlik O."/>
        </authorList>
    </citation>
    <scope>NUCLEOTIDE SEQUENCE [LARGE SCALE GENOMIC DNA]</scope>
    <source>
        <strain evidence="3">J379</strain>
    </source>
</reference>
<keyword evidence="3" id="KW-1185">Reference proteome</keyword>
<dbReference type="Pfam" id="PF00669">
    <property type="entry name" value="Flagellin_N"/>
    <property type="match status" value="1"/>
</dbReference>
<dbReference type="PANTHER" id="PTHR42792:SF1">
    <property type="entry name" value="FLAGELLAR HOOK-ASSOCIATED PROTEIN 3"/>
    <property type="match status" value="1"/>
</dbReference>
<dbReference type="RefSeq" id="WP_353865186.1">
    <property type="nucleotide sequence ID" value="NZ_CP088295.1"/>
</dbReference>
<keyword evidence="2" id="KW-0282">Flagellum</keyword>
<dbReference type="EMBL" id="CP088295">
    <property type="protein sequence ID" value="UUY04708.1"/>
    <property type="molecule type" value="Genomic_DNA"/>
</dbReference>
<evidence type="ECO:0000313" key="2">
    <source>
        <dbReference type="EMBL" id="UUY04708.1"/>
    </source>
</evidence>
<gene>
    <name evidence="2" type="primary">flgL</name>
    <name evidence="2" type="ORF">LRS13_04035</name>
</gene>
<keyword evidence="2" id="KW-0966">Cell projection</keyword>
<protein>
    <submittedName>
        <fullName evidence="2">Flagellar hook-associated protein FlgL</fullName>
    </submittedName>
</protein>
<evidence type="ECO:0000259" key="1">
    <source>
        <dbReference type="Pfam" id="PF00669"/>
    </source>
</evidence>
<dbReference type="InterPro" id="IPR001492">
    <property type="entry name" value="Flagellin"/>
</dbReference>
<dbReference type="Proteomes" id="UP001058860">
    <property type="component" value="Chromosome"/>
</dbReference>
<keyword evidence="2" id="KW-0969">Cilium</keyword>
<proteinExistence type="predicted"/>
<evidence type="ECO:0000313" key="3">
    <source>
        <dbReference type="Proteomes" id="UP001058860"/>
    </source>
</evidence>
<dbReference type="InterPro" id="IPR001029">
    <property type="entry name" value="Flagellin_N"/>
</dbReference>
<sequence>MSMNMRITEGMSSARLLNDLRRAENSVNTSSAQISSGRRLLDAAIDPLATHRALRLRQDLTQTEGLQETVAQAKGWMETTDEALTTINDAVHRARELTVQAGSGALQQSDRVALAEEVENIIQAVKLAANARFNDSYIFGGQVTDSPPYTPAGPDTYTGDTGGIVRTIGPGVSMQINITGDSVLGDGTDGRLLNTLRDIHANLTGGTPADIAALQTTDLIALESNLTDVLNARSLVGTGVNRLEHADGRLADHVVTATDFLNQAESTDMAETIIKLNSQQSIYQAALSSGATIIQPSLMDFLR</sequence>
<dbReference type="NCBIfam" id="TIGR02550">
    <property type="entry name" value="flagell_flgL"/>
    <property type="match status" value="1"/>
</dbReference>
<dbReference type="Gene3D" id="1.20.1330.10">
    <property type="entry name" value="f41 fragment of flagellin, N-terminal domain"/>
    <property type="match status" value="1"/>
</dbReference>
<name>A0ABY5PJ46_9ACTN</name>